<dbReference type="InterPro" id="IPR015946">
    <property type="entry name" value="KH_dom-like_a/b"/>
</dbReference>
<reference evidence="12 13" key="1">
    <citation type="journal article" date="2023" name="Commun. Biol.">
        <title>Reorganization of the ancestral sex-determining regions during the evolution of trioecy in Pleodorina starrii.</title>
        <authorList>
            <person name="Takahashi K."/>
            <person name="Suzuki S."/>
            <person name="Kawai-Toyooka H."/>
            <person name="Yamamoto K."/>
            <person name="Hamaji T."/>
            <person name="Ootsuki R."/>
            <person name="Yamaguchi H."/>
            <person name="Kawachi M."/>
            <person name="Higashiyama T."/>
            <person name="Nozaki H."/>
        </authorList>
    </citation>
    <scope>NUCLEOTIDE SEQUENCE [LARGE SCALE GENOMIC DNA]</scope>
    <source>
        <strain evidence="12 13">NIES-4479</strain>
    </source>
</reference>
<dbReference type="NCBIfam" id="NF003219">
    <property type="entry name" value="PRK04191.1"/>
    <property type="match status" value="1"/>
</dbReference>
<feature type="compositionally biased region" description="Gly residues" evidence="8">
    <location>
        <begin position="1615"/>
        <end position="1624"/>
    </location>
</feature>
<dbReference type="Pfam" id="PF07650">
    <property type="entry name" value="KH_2"/>
    <property type="match status" value="1"/>
</dbReference>
<evidence type="ECO:0000256" key="7">
    <source>
        <dbReference type="RuleBase" id="RU003624"/>
    </source>
</evidence>
<dbReference type="PROSITE" id="PS51194">
    <property type="entry name" value="HELICASE_CTER"/>
    <property type="match status" value="1"/>
</dbReference>
<dbReference type="GO" id="GO:0006283">
    <property type="term" value="P:transcription-coupled nucleotide-excision repair"/>
    <property type="evidence" value="ECO:0007669"/>
    <property type="project" value="TreeGrafter"/>
</dbReference>
<feature type="compositionally biased region" description="Low complexity" evidence="8">
    <location>
        <begin position="1902"/>
        <end position="1912"/>
    </location>
</feature>
<feature type="region of interest" description="Disordered" evidence="8">
    <location>
        <begin position="116"/>
        <end position="136"/>
    </location>
</feature>
<feature type="compositionally biased region" description="Gly residues" evidence="8">
    <location>
        <begin position="1877"/>
        <end position="1901"/>
    </location>
</feature>
<dbReference type="GO" id="GO:0003723">
    <property type="term" value="F:RNA binding"/>
    <property type="evidence" value="ECO:0007669"/>
    <property type="project" value="UniProtKB-UniRule"/>
</dbReference>
<dbReference type="PROSITE" id="PS51192">
    <property type="entry name" value="HELICASE_ATP_BIND_1"/>
    <property type="match status" value="1"/>
</dbReference>
<dbReference type="InterPro" id="IPR049730">
    <property type="entry name" value="SNF2/RAD54-like_C"/>
</dbReference>
<feature type="compositionally biased region" description="Acidic residues" evidence="8">
    <location>
        <begin position="1434"/>
        <end position="1443"/>
    </location>
</feature>
<feature type="compositionally biased region" description="Gly residues" evidence="8">
    <location>
        <begin position="263"/>
        <end position="272"/>
    </location>
</feature>
<feature type="compositionally biased region" description="Gly residues" evidence="8">
    <location>
        <begin position="1424"/>
        <end position="1433"/>
    </location>
</feature>
<feature type="compositionally biased region" description="Gly residues" evidence="8">
    <location>
        <begin position="690"/>
        <end position="707"/>
    </location>
</feature>
<protein>
    <submittedName>
        <fullName evidence="12">Uncharacterized protein</fullName>
    </submittedName>
</protein>
<dbReference type="GO" id="GO:0016787">
    <property type="term" value="F:hydrolase activity"/>
    <property type="evidence" value="ECO:0007669"/>
    <property type="project" value="UniProtKB-KW"/>
</dbReference>
<dbReference type="InterPro" id="IPR009019">
    <property type="entry name" value="KH_sf_prok-type"/>
</dbReference>
<feature type="compositionally biased region" description="Gly residues" evidence="8">
    <location>
        <begin position="1444"/>
        <end position="1453"/>
    </location>
</feature>
<feature type="compositionally biased region" description="Low complexity" evidence="8">
    <location>
        <begin position="193"/>
        <end position="227"/>
    </location>
</feature>
<comment type="similarity">
    <text evidence="1 7">Belongs to the universal ribosomal protein uS3 family.</text>
</comment>
<evidence type="ECO:0000259" key="10">
    <source>
        <dbReference type="PROSITE" id="PS51192"/>
    </source>
</evidence>
<proteinExistence type="inferred from homology"/>
<feature type="compositionally biased region" description="Acidic residues" evidence="8">
    <location>
        <begin position="736"/>
        <end position="761"/>
    </location>
</feature>
<dbReference type="InterPro" id="IPR050496">
    <property type="entry name" value="SNF2_RAD54_helicase_repair"/>
</dbReference>
<feature type="compositionally biased region" description="Gly residues" evidence="8">
    <location>
        <begin position="1565"/>
        <end position="1590"/>
    </location>
</feature>
<dbReference type="GO" id="GO:0005634">
    <property type="term" value="C:nucleus"/>
    <property type="evidence" value="ECO:0007669"/>
    <property type="project" value="TreeGrafter"/>
</dbReference>
<feature type="domain" description="KH type-2" evidence="9">
    <location>
        <begin position="1964"/>
        <end position="2035"/>
    </location>
</feature>
<dbReference type="InterPro" id="IPR038718">
    <property type="entry name" value="SNF2-like_sf"/>
</dbReference>
<dbReference type="Gene3D" id="3.40.50.10810">
    <property type="entry name" value="Tandem AAA-ATPase domain"/>
    <property type="match status" value="1"/>
</dbReference>
<dbReference type="GO" id="GO:0005524">
    <property type="term" value="F:ATP binding"/>
    <property type="evidence" value="ECO:0007669"/>
    <property type="project" value="InterPro"/>
</dbReference>
<keyword evidence="5 7" id="KW-0687">Ribonucleoprotein</keyword>
<dbReference type="Pfam" id="PF00189">
    <property type="entry name" value="Ribosomal_S3_C"/>
    <property type="match status" value="1"/>
</dbReference>
<feature type="region of interest" description="Disordered" evidence="8">
    <location>
        <begin position="1526"/>
        <end position="1593"/>
    </location>
</feature>
<evidence type="ECO:0000313" key="12">
    <source>
        <dbReference type="EMBL" id="GLC55233.1"/>
    </source>
</evidence>
<feature type="compositionally biased region" description="Gly residues" evidence="8">
    <location>
        <begin position="1376"/>
        <end position="1415"/>
    </location>
</feature>
<feature type="region of interest" description="Disordered" evidence="8">
    <location>
        <begin position="1354"/>
        <end position="1459"/>
    </location>
</feature>
<feature type="region of interest" description="Disordered" evidence="8">
    <location>
        <begin position="440"/>
        <end position="761"/>
    </location>
</feature>
<dbReference type="InterPro" id="IPR001351">
    <property type="entry name" value="Ribosomal_uS3_C"/>
</dbReference>
<feature type="compositionally biased region" description="Low complexity" evidence="8">
    <location>
        <begin position="1540"/>
        <end position="1551"/>
    </location>
</feature>
<feature type="compositionally biased region" description="Acidic residues" evidence="8">
    <location>
        <begin position="642"/>
        <end position="651"/>
    </location>
</feature>
<dbReference type="NCBIfam" id="TIGR01008">
    <property type="entry name" value="uS3_euk_arch"/>
    <property type="match status" value="1"/>
</dbReference>
<dbReference type="Pfam" id="PF00271">
    <property type="entry name" value="Helicase_C"/>
    <property type="match status" value="1"/>
</dbReference>
<dbReference type="PROSITE" id="PS50823">
    <property type="entry name" value="KH_TYPE_2"/>
    <property type="match status" value="1"/>
</dbReference>
<feature type="compositionally biased region" description="Low complexity" evidence="8">
    <location>
        <begin position="65"/>
        <end position="76"/>
    </location>
</feature>
<feature type="domain" description="Helicase C-terminal" evidence="11">
    <location>
        <begin position="1102"/>
        <end position="1279"/>
    </location>
</feature>
<evidence type="ECO:0000256" key="3">
    <source>
        <dbReference type="ARBA" id="ARBA00022884"/>
    </source>
</evidence>
<dbReference type="SMART" id="SM00490">
    <property type="entry name" value="HELICc"/>
    <property type="match status" value="1"/>
</dbReference>
<dbReference type="CDD" id="cd02413">
    <property type="entry name" value="KH-II_40S_S3"/>
    <property type="match status" value="1"/>
</dbReference>
<feature type="compositionally biased region" description="Acidic residues" evidence="8">
    <location>
        <begin position="664"/>
        <end position="673"/>
    </location>
</feature>
<evidence type="ECO:0000256" key="2">
    <source>
        <dbReference type="ARBA" id="ARBA00022801"/>
    </source>
</evidence>
<accession>A0A9W6BNE1</accession>
<dbReference type="CDD" id="cd18793">
    <property type="entry name" value="SF2_C_SNF"/>
    <property type="match status" value="1"/>
</dbReference>
<dbReference type="Gene3D" id="3.30.1140.32">
    <property type="entry name" value="Ribosomal protein S3, C-terminal domain"/>
    <property type="match status" value="1"/>
</dbReference>
<evidence type="ECO:0000256" key="8">
    <source>
        <dbReference type="SAM" id="MobiDB-lite"/>
    </source>
</evidence>
<dbReference type="GO" id="GO:0003735">
    <property type="term" value="F:structural constituent of ribosome"/>
    <property type="evidence" value="ECO:0007669"/>
    <property type="project" value="InterPro"/>
</dbReference>
<dbReference type="InterPro" id="IPR027417">
    <property type="entry name" value="P-loop_NTPase"/>
</dbReference>
<evidence type="ECO:0000256" key="1">
    <source>
        <dbReference type="ARBA" id="ARBA00010761"/>
    </source>
</evidence>
<dbReference type="InterPro" id="IPR014001">
    <property type="entry name" value="Helicase_ATP-bd"/>
</dbReference>
<dbReference type="InterPro" id="IPR005703">
    <property type="entry name" value="Ribosomal_uS3_euk/arc"/>
</dbReference>
<feature type="compositionally biased region" description="Basic and acidic residues" evidence="8">
    <location>
        <begin position="1833"/>
        <end position="1852"/>
    </location>
</feature>
<feature type="compositionally biased region" description="Basic residues" evidence="8">
    <location>
        <begin position="566"/>
        <end position="580"/>
    </location>
</feature>
<dbReference type="SUPFAM" id="SSF54821">
    <property type="entry name" value="Ribosomal protein S3 C-terminal domain"/>
    <property type="match status" value="1"/>
</dbReference>
<feature type="compositionally biased region" description="Low complexity" evidence="8">
    <location>
        <begin position="361"/>
        <end position="372"/>
    </location>
</feature>
<dbReference type="InterPro" id="IPR036419">
    <property type="entry name" value="Ribosomal_S3_C_sf"/>
</dbReference>
<keyword evidence="3 6" id="KW-0694">RNA-binding</keyword>
<feature type="compositionally biased region" description="Low complexity" evidence="8">
    <location>
        <begin position="498"/>
        <end position="533"/>
    </location>
</feature>
<evidence type="ECO:0000256" key="6">
    <source>
        <dbReference type="PROSITE-ProRule" id="PRU00118"/>
    </source>
</evidence>
<feature type="region of interest" description="Disordered" evidence="8">
    <location>
        <begin position="1612"/>
        <end position="1653"/>
    </location>
</feature>
<dbReference type="SMART" id="SM00487">
    <property type="entry name" value="DEXDc"/>
    <property type="match status" value="1"/>
</dbReference>
<feature type="domain" description="Helicase ATP-binding" evidence="10">
    <location>
        <begin position="792"/>
        <end position="965"/>
    </location>
</feature>
<dbReference type="EMBL" id="BRXU01000012">
    <property type="protein sequence ID" value="GLC55233.1"/>
    <property type="molecule type" value="Genomic_DNA"/>
</dbReference>
<feature type="compositionally biased region" description="Basic and acidic residues" evidence="8">
    <location>
        <begin position="674"/>
        <end position="683"/>
    </location>
</feature>
<dbReference type="FunFam" id="3.40.50.10810:FF:000094">
    <property type="entry name" value="DNA excision repair protein ERCC-6"/>
    <property type="match status" value="1"/>
</dbReference>
<dbReference type="GO" id="GO:0008094">
    <property type="term" value="F:ATP-dependent activity, acting on DNA"/>
    <property type="evidence" value="ECO:0007669"/>
    <property type="project" value="TreeGrafter"/>
</dbReference>
<dbReference type="FunFam" id="3.30.1140.32:FF:000004">
    <property type="entry name" value="40S ribosomal protein S3"/>
    <property type="match status" value="1"/>
</dbReference>
<name>A0A9W6BNE1_9CHLO</name>
<feature type="compositionally biased region" description="Pro residues" evidence="8">
    <location>
        <begin position="381"/>
        <end position="392"/>
    </location>
</feature>
<dbReference type="FunFam" id="3.30.300.20:FF:000006">
    <property type="entry name" value="40S ribosomal protein S3"/>
    <property type="match status" value="1"/>
</dbReference>
<keyword evidence="13" id="KW-1185">Reference proteome</keyword>
<evidence type="ECO:0000313" key="13">
    <source>
        <dbReference type="Proteomes" id="UP001165080"/>
    </source>
</evidence>
<dbReference type="GO" id="GO:0022626">
    <property type="term" value="C:cytosolic ribosome"/>
    <property type="evidence" value="ECO:0007669"/>
    <property type="project" value="UniProtKB-ARBA"/>
</dbReference>
<evidence type="ECO:0000259" key="9">
    <source>
        <dbReference type="PROSITE" id="PS50823"/>
    </source>
</evidence>
<evidence type="ECO:0000259" key="11">
    <source>
        <dbReference type="PROSITE" id="PS51194"/>
    </source>
</evidence>
<dbReference type="InterPro" id="IPR018280">
    <property type="entry name" value="Ribosomal_uS3_CS"/>
</dbReference>
<feature type="region of interest" description="Disordered" evidence="8">
    <location>
        <begin position="1802"/>
        <end position="1912"/>
    </location>
</feature>
<dbReference type="Gene3D" id="3.30.300.20">
    <property type="match status" value="1"/>
</dbReference>
<dbReference type="Gene3D" id="3.40.50.300">
    <property type="entry name" value="P-loop containing nucleotide triphosphate hydrolases"/>
    <property type="match status" value="1"/>
</dbReference>
<feature type="compositionally biased region" description="Gly residues" evidence="8">
    <location>
        <begin position="1802"/>
        <end position="1827"/>
    </location>
</feature>
<dbReference type="CDD" id="cd22254">
    <property type="entry name" value="CSB_WHD"/>
    <property type="match status" value="1"/>
</dbReference>
<dbReference type="InterPro" id="IPR000330">
    <property type="entry name" value="SNF2_N"/>
</dbReference>
<dbReference type="InterPro" id="IPR004044">
    <property type="entry name" value="KH_dom_type_2"/>
</dbReference>
<feature type="compositionally biased region" description="Low complexity" evidence="8">
    <location>
        <begin position="162"/>
        <end position="186"/>
    </location>
</feature>
<feature type="compositionally biased region" description="Gly residues" evidence="8">
    <location>
        <begin position="1853"/>
        <end position="1865"/>
    </location>
</feature>
<comment type="caution">
    <text evidence="12">The sequence shown here is derived from an EMBL/GenBank/DDBJ whole genome shotgun (WGS) entry which is preliminary data.</text>
</comment>
<dbReference type="SUPFAM" id="SSF54814">
    <property type="entry name" value="Prokaryotic type KH domain (KH-domain type II)"/>
    <property type="match status" value="1"/>
</dbReference>
<dbReference type="PROSITE" id="PS00548">
    <property type="entry name" value="RIBOSOMAL_S3"/>
    <property type="match status" value="1"/>
</dbReference>
<dbReference type="PANTHER" id="PTHR45629:SF7">
    <property type="entry name" value="DNA EXCISION REPAIR PROTEIN ERCC-6-RELATED"/>
    <property type="match status" value="1"/>
</dbReference>
<dbReference type="Proteomes" id="UP001165080">
    <property type="component" value="Unassembled WGS sequence"/>
</dbReference>
<feature type="region of interest" description="Disordered" evidence="8">
    <location>
        <begin position="162"/>
        <end position="341"/>
    </location>
</feature>
<dbReference type="GO" id="GO:0015935">
    <property type="term" value="C:small ribosomal subunit"/>
    <property type="evidence" value="ECO:0007669"/>
    <property type="project" value="InterPro"/>
</dbReference>
<organism evidence="12 13">
    <name type="scientific">Pleodorina starrii</name>
    <dbReference type="NCBI Taxonomy" id="330485"/>
    <lineage>
        <taxon>Eukaryota</taxon>
        <taxon>Viridiplantae</taxon>
        <taxon>Chlorophyta</taxon>
        <taxon>core chlorophytes</taxon>
        <taxon>Chlorophyceae</taxon>
        <taxon>CS clade</taxon>
        <taxon>Chlamydomonadales</taxon>
        <taxon>Volvocaceae</taxon>
        <taxon>Pleodorina</taxon>
    </lineage>
</organism>
<dbReference type="PANTHER" id="PTHR45629">
    <property type="entry name" value="SNF2/RAD54 FAMILY MEMBER"/>
    <property type="match status" value="1"/>
</dbReference>
<dbReference type="InterPro" id="IPR001650">
    <property type="entry name" value="Helicase_C-like"/>
</dbReference>
<dbReference type="Pfam" id="PF00176">
    <property type="entry name" value="SNF2-rel_dom"/>
    <property type="match status" value="1"/>
</dbReference>
<gene>
    <name evidence="12" type="primary">PLEST001179</name>
    <name evidence="12" type="ORF">PLESTB_000962400</name>
</gene>
<dbReference type="SUPFAM" id="SSF52540">
    <property type="entry name" value="P-loop containing nucleoside triphosphate hydrolases"/>
    <property type="match status" value="2"/>
</dbReference>
<keyword evidence="2" id="KW-0378">Hydrolase</keyword>
<evidence type="ECO:0000256" key="4">
    <source>
        <dbReference type="ARBA" id="ARBA00022980"/>
    </source>
</evidence>
<feature type="compositionally biased region" description="Acidic residues" evidence="8">
    <location>
        <begin position="607"/>
        <end position="626"/>
    </location>
</feature>
<evidence type="ECO:0000256" key="5">
    <source>
        <dbReference type="ARBA" id="ARBA00023274"/>
    </source>
</evidence>
<feature type="compositionally biased region" description="Acidic residues" evidence="8">
    <location>
        <begin position="549"/>
        <end position="562"/>
    </location>
</feature>
<dbReference type="GO" id="GO:0006412">
    <property type="term" value="P:translation"/>
    <property type="evidence" value="ECO:0007669"/>
    <property type="project" value="InterPro"/>
</dbReference>
<keyword evidence="4 7" id="KW-0689">Ribosomal protein</keyword>
<feature type="region of interest" description="Disordered" evidence="8">
    <location>
        <begin position="359"/>
        <end position="402"/>
    </location>
</feature>
<dbReference type="CDD" id="cd18000">
    <property type="entry name" value="DEXHc_ERCC6"/>
    <property type="match status" value="1"/>
</dbReference>
<feature type="region of interest" description="Disordered" evidence="8">
    <location>
        <begin position="31"/>
        <end position="77"/>
    </location>
</feature>
<sequence>MEEDFGLAELGVTARNAALVEEELLQESLAVTGNKNGDWSGDGSAGPAGGVDVDVDVGGGGGEAGAAAGSAAGGSDASRRARRQLAAKLCTVQQEIAAMEAALEGAEALPLGAEEAGGAAAGAHHQHQPRGSEASLQVAVIRDRLAGLRAEGERLQQRLDYRAQGQQQQQRQQQNHPQQHQQQQRASGGGQGHAAAEGEAGAAAAAASPAPQQSRRPRFGARALARAGAGGGAGKQGEPPASPVAAAAAVAPPPPSDGAAQEGAGGSSGGGIHQQQQQQRPSKKARTTTAAAGGSGGGGDSHDDDDDVLADGRGGGGAAAAAAGAGGRMALVETEKDRLIRRGLLTPFDRLEGFERKLQNAPAAAGPATTGAAAGGGAAPGAPPPPPPPPQPHYQAAGFGSLRHLGRAELGAEEAAALTRSGRRVGEVIAEAGRAALEARSSRRAARFLEPDQLPQQERDVRRVPQHFWRQAASGRKAAGGGSGPGLPLRRKRSGLPRAGTAADRATARAAARRAAAEARAIAAAAAGATAAGDGAGGGRRRRRRSDGEDGSEEAGEAEEGDAQERRRRRSERRRRKRSRTSTGGEGEGEGEAEGGGSGSQSSSSEGAEDAEGSDFADELSAEEDGGGGSSGGSESYGVSADDADDGDDLDGAGARESAVYDDSLYDDADEDFYQERLRRSREAAAAAASGGGGGGGGGGRGRGSGAGSPLPRRRRRRRGNADDDGAAAAAAVEDVKEEEGGADESNEAGEAGDPEEEAEAEDVVFEGGFRVPSRLYGRLFDYQRTAVKWLWELHTQQAGGILGDEMGLGKTVQVIAYLAGLHHSGLFRPSLIVCPATVIRQWLRELRSWWPPFRVLVLHDSGRSPPTAPGTRPDKSSLLSLAVGSPGGLVLTSYEQLRLCREALLRVRWGVAVLDEGHKIRNPDAEVTLVAQLLPTVHRLIMSGSPIQNRLSELWSLFDFIFPGKLGTLPVFQAQFAVPIQVGGYANASSLQVTTAYKCAVVLRDLTAPYLLRRRKADVAAQLPAKTEQVLFCTLVPEQLELYRAYLASKEVGEILEGSRRALCGIDILRKICNHPDLLERATGQQADDYGNPVRSGKLRVAERVLSSWHSAGHKALLFCQTQQMLDIVEKMVAGKAAAGAQGTPQGGLQGGRRGWRYHRMDGGTPVAVRARLIDDFNTNPDIFLFLLTTRVGGLGVNLTGASRVMLYDPDWNPSTDIQARERAWRIGQSLPVTIYRLITAGTIEEKIYHRQIYKNFLTNKVLRDPRQKRFFTARDISELFTLGPEYKKGGRAATGTGAAGGCAGGGGGGAGDTETARIFGSTLELAEAIRGAAPAGAGAGIGRADRLPSTAATAAALRRRGARDGDDDDDDGEGGGGAGPGPSTSGGGGGGGGGGRSAGRGGGGGGRGPAGEQGRGRAAGSAAGGGAYGGGAEEDDDDDDGGGGGGGGGGPDADADESRVLRELFDGGAGIRGLVDHSKIEGANDPELIAVHAEAQRVAQRAAEALRRSRLACAAASIAVPTWTGRHGRAGAPPAPQPAAAAAAAAPRGGARRPQHQPPQREAGGGGGPSGEGAAAAGGGGGGRGGTGVRRFGNVTNARLRVGTAAAAAAASGEGGGGGGPPAGDQPFSGALAGTRGPGPPGSAAPSSSALLAQIRSRQQAVRGAAAAASRGADVAAAAGGAAAAAPAPEEGGRRLGHAQGAAAAAAGGGGGGGGDLLPNAEVLASDLVSFLGARGGVAGSEELVEGFRRRVVPEQMPLFKQVLRQVAGLRRRAGGGEWVIKPEFAATAAAAAGPGPGAVGGGGEGAGEGSGGGGARGGRAGAGRGRGRGRGREARGRGHGRERGGREAGGEGAVGEGGGGGEEGSEGGAREAEGAGGGGGGCGEGGGGGEGEGGGARGPSGAAAAAATATSAPSAEGSAGAAMAERAFSLSAQAQNLLAKMAVQISKKRKFVADGVFYAELNELLTRELAEDGYSGVEVRVTPMRTEIIIRATRTQNVLGEKGRRIRELTSVVQKRFNFPADSVELYAEKVLDRGLCAVAQAESLRYKLLGGLAVRRACYGVLRFVMESGAKGCEVIVSGKLRAARAKSMKFKDGYMVSSGNPAKVYIDAAVRHVLLRQGVLGIKVKIMKDWDPTGKRGPRTPLPDVVKVLEPKEEEIFQEKPYIGKETEL</sequence>